<evidence type="ECO:0000256" key="4">
    <source>
        <dbReference type="ARBA" id="ARBA00023136"/>
    </source>
</evidence>
<sequence>MRFLLILTDTDVAFFCCVYLFLSFSLITTFIVLNKRKNYSKIADEKYKNVLNLNKSFMTIKHASLHILLVLFTLTCFLEILYKNNNSKSEILVKSCNTILIFQNILTHWLFYTARVLNNKMPGQRILFVLFLISFVFELIKIFILMFEILYSINKKYILENYSILCIEIVLNIILLCCVNNTKVFSEKLYLNNCRFQQTNHLNMIWIKIQLLKPFLVPNSFKLKLYAIVCLLSVLTGRIINLILPIIFNQLLDNFNKGENCNRKEFLSGFCYFIIITFLQGHPGVLNGFLGVIKSFFWIPVKQNIKKLVSLKVYSHILNLNYDQHIHFQIGELLNIIDKSGNSIEQIINYMIFNVSPPLVDLVISILYFSNNTNYAFAAIVSITFISYTSCTYFLSSWKESLKRKLKNDKENNDCCLMNTLMNFEIVKNYRNENYELNRFKSSLKQHQVNLFKFT</sequence>
<feature type="transmembrane region" description="Helical" evidence="5">
    <location>
        <begin position="347"/>
        <end position="369"/>
    </location>
</feature>
<keyword evidence="4 5" id="KW-0472">Membrane</keyword>
<accession>A0A6G3MDW2</accession>
<dbReference type="AlphaFoldDB" id="A0A6G3MDW2"/>
<feature type="transmembrane region" description="Helical" evidence="5">
    <location>
        <begin position="162"/>
        <end position="179"/>
    </location>
</feature>
<dbReference type="GO" id="GO:0005774">
    <property type="term" value="C:vacuolar membrane"/>
    <property type="evidence" value="ECO:0007669"/>
    <property type="project" value="TreeGrafter"/>
</dbReference>
<comment type="subcellular location">
    <subcellularLocation>
        <location evidence="1">Membrane</location>
        <topology evidence="1">Multi-pass membrane protein</topology>
    </subcellularLocation>
</comment>
<feature type="transmembrane region" description="Helical" evidence="5">
    <location>
        <begin position="267"/>
        <end position="293"/>
    </location>
</feature>
<dbReference type="InterPro" id="IPR036640">
    <property type="entry name" value="ABC1_TM_sf"/>
</dbReference>
<dbReference type="Pfam" id="PF00664">
    <property type="entry name" value="ABC_membrane"/>
    <property type="match status" value="1"/>
</dbReference>
<dbReference type="SUPFAM" id="SSF90123">
    <property type="entry name" value="ABC transporter transmembrane region"/>
    <property type="match status" value="1"/>
</dbReference>
<feature type="transmembrane region" description="Helical" evidence="5">
    <location>
        <begin position="97"/>
        <end position="114"/>
    </location>
</feature>
<reference evidence="7" key="1">
    <citation type="submission" date="2018-11" db="EMBL/GenBank/DDBJ databases">
        <title>Henneguya salminicola genome and transcriptome.</title>
        <authorList>
            <person name="Yahalomi D."/>
            <person name="Atkinson S.D."/>
            <person name="Neuhof M."/>
            <person name="Chang E.S."/>
            <person name="Philippe H."/>
            <person name="Cartwright P."/>
            <person name="Bartholomew J.L."/>
            <person name="Huchon D."/>
        </authorList>
    </citation>
    <scope>NUCLEOTIDE SEQUENCE</scope>
    <source>
        <strain evidence="7">Hz1</strain>
        <tissue evidence="7">Whole</tissue>
    </source>
</reference>
<feature type="transmembrane region" description="Helical" evidence="5">
    <location>
        <begin position="12"/>
        <end position="33"/>
    </location>
</feature>
<dbReference type="PANTHER" id="PTHR24221">
    <property type="entry name" value="ATP-BINDING CASSETTE SUB-FAMILY B"/>
    <property type="match status" value="1"/>
</dbReference>
<dbReference type="GO" id="GO:0015439">
    <property type="term" value="F:ABC-type heme transporter activity"/>
    <property type="evidence" value="ECO:0007669"/>
    <property type="project" value="TreeGrafter"/>
</dbReference>
<keyword evidence="7" id="KW-0547">Nucleotide-binding</keyword>
<dbReference type="InterPro" id="IPR011527">
    <property type="entry name" value="ABC1_TM_dom"/>
</dbReference>
<proteinExistence type="predicted"/>
<keyword evidence="3 5" id="KW-1133">Transmembrane helix</keyword>
<dbReference type="EMBL" id="GHBP01000130">
    <property type="protein sequence ID" value="NDJ92151.1"/>
    <property type="molecule type" value="Transcribed_RNA"/>
</dbReference>
<feature type="transmembrane region" description="Helical" evidence="5">
    <location>
        <begin position="225"/>
        <end position="247"/>
    </location>
</feature>
<dbReference type="PANTHER" id="PTHR24221:SF654">
    <property type="entry name" value="ATP-BINDING CASSETTE SUB-FAMILY B MEMBER 6"/>
    <property type="match status" value="1"/>
</dbReference>
<keyword evidence="2 5" id="KW-0812">Transmembrane</keyword>
<feature type="domain" description="ABC transmembrane type-1" evidence="6">
    <location>
        <begin position="228"/>
        <end position="455"/>
    </location>
</feature>
<feature type="transmembrane region" description="Helical" evidence="5">
    <location>
        <begin position="126"/>
        <end position="150"/>
    </location>
</feature>
<feature type="transmembrane region" description="Helical" evidence="5">
    <location>
        <begin position="63"/>
        <end position="82"/>
    </location>
</feature>
<protein>
    <submittedName>
        <fullName evidence="7">ATP-binding cassette sub-family B member 6, mitochondrial (Trinotate prediction)</fullName>
    </submittedName>
</protein>
<keyword evidence="7" id="KW-0067">ATP-binding</keyword>
<evidence type="ECO:0000256" key="1">
    <source>
        <dbReference type="ARBA" id="ARBA00004141"/>
    </source>
</evidence>
<name>A0A6G3MDW2_HENSL</name>
<evidence type="ECO:0000259" key="6">
    <source>
        <dbReference type="PROSITE" id="PS50929"/>
    </source>
</evidence>
<dbReference type="Gene3D" id="1.20.1560.10">
    <property type="entry name" value="ABC transporter type 1, transmembrane domain"/>
    <property type="match status" value="1"/>
</dbReference>
<evidence type="ECO:0000256" key="3">
    <source>
        <dbReference type="ARBA" id="ARBA00022989"/>
    </source>
</evidence>
<evidence type="ECO:0000256" key="2">
    <source>
        <dbReference type="ARBA" id="ARBA00022692"/>
    </source>
</evidence>
<evidence type="ECO:0000313" key="7">
    <source>
        <dbReference type="EMBL" id="NDJ92151.1"/>
    </source>
</evidence>
<dbReference type="GO" id="GO:0005524">
    <property type="term" value="F:ATP binding"/>
    <property type="evidence" value="ECO:0007669"/>
    <property type="project" value="UniProtKB-KW"/>
</dbReference>
<evidence type="ECO:0000256" key="5">
    <source>
        <dbReference type="SAM" id="Phobius"/>
    </source>
</evidence>
<dbReference type="GO" id="GO:0020037">
    <property type="term" value="F:heme binding"/>
    <property type="evidence" value="ECO:0007669"/>
    <property type="project" value="TreeGrafter"/>
</dbReference>
<organism evidence="7">
    <name type="scientific">Henneguya salminicola</name>
    <name type="common">Myxosporean</name>
    <dbReference type="NCBI Taxonomy" id="69463"/>
    <lineage>
        <taxon>Eukaryota</taxon>
        <taxon>Metazoa</taxon>
        <taxon>Cnidaria</taxon>
        <taxon>Myxozoa</taxon>
        <taxon>Myxosporea</taxon>
        <taxon>Bivalvulida</taxon>
        <taxon>Platysporina</taxon>
        <taxon>Myxobolidae</taxon>
        <taxon>Henneguya</taxon>
    </lineage>
</organism>
<dbReference type="InterPro" id="IPR039421">
    <property type="entry name" value="Type_1_exporter"/>
</dbReference>
<dbReference type="PROSITE" id="PS50929">
    <property type="entry name" value="ABC_TM1F"/>
    <property type="match status" value="1"/>
</dbReference>
<feature type="transmembrane region" description="Helical" evidence="5">
    <location>
        <begin position="375"/>
        <end position="395"/>
    </location>
</feature>